<sequence length="1223" mass="139913">MSVMANTTPIVTTATKPATNPGREKTPRDADATPRVNIQDFCEEYYEDILPIIMDKIRRDKRKEVHVRLDFGEGPRERIREGSHYSSARTLFTRYHNQSKRLKVRDRLRYNDRHVLDRLGHRRQSAFDRLSETYSPSITKSRPDRTSSRDHSRGRSRPHKRDSSNGDRPQSRDSSCGVRESYDNSHSFYGTGTNHGYRYRDKDRSRHVKRGRDSESLLSRVSKSGSSDGGHWKSKIHNIKQKDGETIEEFMERFKVEIGRMKGAPECMRIFEFMHGVNNPELTKRLNEHVPKTMEEMMITITAFIRGEAAAAGKKKVEAGKFQPPPPMVTLVEKISSNKFCDFHNDKRHSTDECMQLKNQIEELVQAGKLSHLIKEIKQGRDQSKFRKKEAPAKDKPMTIYMIQSWQRMTRQNVTQTKIDGHMIHRMYVGGGSSTKVLYEHCFNRLRPEVKNQMVPATTSLTGFSGETIWPLGQLRLLVTIGDVDHSKRAWMNFMIVRSLSPYNGIIGRPEIKEIQAVPSTAHGMLKFLADGGIVTIRSTILIPVECVTMITSSKEIPKEAGVRHENFKVALRPNFPDQEVTIGGTLSAKRRTELCSLLKENLDIFAWQPSDMTGVPRSVAEHRLNIREGYSPVRQKKRGQAPERAKAIQAEDCYPLPEIDWKVESLCGYPFKCFLDAYKGYHQIQLAESDEEKTDFHTDQWVYCYTKMPFGLKNAGVTYQRLVDKAFDSQIGRNIELNPKKCMFGTVEGMFLGYMINPEGIKPCPDKTKVVLQLSSPRTIKEAQSLNGKLASLNRFLFKSADKYLPLFKTLKNCIKKSDFHWTSKSEQAFKQLKQHLSELTLLVAPKPKEELIVYMSASYGAVSAILMTERGTVQMPVYFVSRALQGPKLNYGPMEKLVISLVFAAKRLRRTITKIERHAERTQCHIPAKDVGEKTGPSGFPRINAGRKSARRIVGILDLMRQSLGGGDNRGEEDGPTWMTPIIEYLKECTLPGDRKEASKLRIKARQHELLERVLYRRSFLTMHAGPRSVVAKAIRLGYYWPTMHRDARYMIRACNDCQIHRPVTRNPQQPLTLIMALWSFYKWRIDKPGPFPEGPGKVKFLIVAMDYFTKWIEAKVVATITGNQSSHGDTPFSLTYGTEAVMPVEIGMPTYRTVAVDAVHNDEELRLNLDLLEERCKRAATREAKSKLKMTKYYNVRVRGVTFRPGDFVYLSNDASYVVD</sequence>
<dbReference type="Pfam" id="PF17919">
    <property type="entry name" value="RT_RNaseH_2"/>
    <property type="match status" value="1"/>
</dbReference>
<feature type="compositionally biased region" description="Low complexity" evidence="2">
    <location>
        <begin position="216"/>
        <end position="226"/>
    </location>
</feature>
<dbReference type="Pfam" id="PF17921">
    <property type="entry name" value="Integrase_H2C2"/>
    <property type="match status" value="1"/>
</dbReference>
<dbReference type="InterPro" id="IPR050951">
    <property type="entry name" value="Retrovirus_Pol_polyprotein"/>
</dbReference>
<dbReference type="AlphaFoldDB" id="A0A6L2N9U2"/>
<dbReference type="InterPro" id="IPR000477">
    <property type="entry name" value="RT_dom"/>
</dbReference>
<evidence type="ECO:0000313" key="6">
    <source>
        <dbReference type="EMBL" id="GEU81902.1"/>
    </source>
</evidence>
<evidence type="ECO:0000256" key="1">
    <source>
        <dbReference type="ARBA" id="ARBA00023268"/>
    </source>
</evidence>
<keyword evidence="6" id="KW-0695">RNA-directed DNA polymerase</keyword>
<dbReference type="PANTHER" id="PTHR37984:SF5">
    <property type="entry name" value="PROTEIN NYNRIN-LIKE"/>
    <property type="match status" value="1"/>
</dbReference>
<proteinExistence type="predicted"/>
<dbReference type="SUPFAM" id="SSF56672">
    <property type="entry name" value="DNA/RNA polymerases"/>
    <property type="match status" value="1"/>
</dbReference>
<evidence type="ECO:0000256" key="2">
    <source>
        <dbReference type="SAM" id="MobiDB-lite"/>
    </source>
</evidence>
<feature type="compositionally biased region" description="Basic and acidic residues" evidence="2">
    <location>
        <begin position="22"/>
        <end position="32"/>
    </location>
</feature>
<feature type="domain" description="Integrase zinc-binding" evidence="5">
    <location>
        <begin position="1023"/>
        <end position="1065"/>
    </location>
</feature>
<dbReference type="InterPro" id="IPR043502">
    <property type="entry name" value="DNA/RNA_pol_sf"/>
</dbReference>
<comment type="caution">
    <text evidence="6">The sequence shown here is derived from an EMBL/GenBank/DDBJ whole genome shotgun (WGS) entry which is preliminary data.</text>
</comment>
<dbReference type="Gene3D" id="3.30.70.270">
    <property type="match status" value="2"/>
</dbReference>
<dbReference type="PANTHER" id="PTHR37984">
    <property type="entry name" value="PROTEIN CBG26694"/>
    <property type="match status" value="1"/>
</dbReference>
<dbReference type="Gene3D" id="1.10.340.70">
    <property type="match status" value="1"/>
</dbReference>
<dbReference type="EMBL" id="BKCJ010008377">
    <property type="protein sequence ID" value="GEU81902.1"/>
    <property type="molecule type" value="Genomic_DNA"/>
</dbReference>
<keyword evidence="6" id="KW-0548">Nucleotidyltransferase</keyword>
<evidence type="ECO:0000259" key="4">
    <source>
        <dbReference type="Pfam" id="PF17919"/>
    </source>
</evidence>
<feature type="compositionally biased region" description="Basic and acidic residues" evidence="2">
    <location>
        <begin position="141"/>
        <end position="153"/>
    </location>
</feature>
<feature type="compositionally biased region" description="Basic and acidic residues" evidence="2">
    <location>
        <begin position="161"/>
        <end position="171"/>
    </location>
</feature>
<organism evidence="6">
    <name type="scientific">Tanacetum cinerariifolium</name>
    <name type="common">Dalmatian daisy</name>
    <name type="synonym">Chrysanthemum cinerariifolium</name>
    <dbReference type="NCBI Taxonomy" id="118510"/>
    <lineage>
        <taxon>Eukaryota</taxon>
        <taxon>Viridiplantae</taxon>
        <taxon>Streptophyta</taxon>
        <taxon>Embryophyta</taxon>
        <taxon>Tracheophyta</taxon>
        <taxon>Spermatophyta</taxon>
        <taxon>Magnoliopsida</taxon>
        <taxon>eudicotyledons</taxon>
        <taxon>Gunneridae</taxon>
        <taxon>Pentapetalae</taxon>
        <taxon>asterids</taxon>
        <taxon>campanulids</taxon>
        <taxon>Asterales</taxon>
        <taxon>Asteraceae</taxon>
        <taxon>Asteroideae</taxon>
        <taxon>Anthemideae</taxon>
        <taxon>Anthemidinae</taxon>
        <taxon>Tanacetum</taxon>
    </lineage>
</organism>
<feature type="domain" description="Reverse transcriptase" evidence="3">
    <location>
        <begin position="652"/>
        <end position="733"/>
    </location>
</feature>
<evidence type="ECO:0000259" key="3">
    <source>
        <dbReference type="Pfam" id="PF00078"/>
    </source>
</evidence>
<dbReference type="InterPro" id="IPR041577">
    <property type="entry name" value="RT_RNaseH_2"/>
</dbReference>
<feature type="region of interest" description="Disordered" evidence="2">
    <location>
        <begin position="1"/>
        <end position="32"/>
    </location>
</feature>
<dbReference type="GO" id="GO:0003964">
    <property type="term" value="F:RNA-directed DNA polymerase activity"/>
    <property type="evidence" value="ECO:0007669"/>
    <property type="project" value="UniProtKB-KW"/>
</dbReference>
<keyword evidence="1" id="KW-0511">Multifunctional enzyme</keyword>
<dbReference type="Pfam" id="PF00078">
    <property type="entry name" value="RVT_1"/>
    <property type="match status" value="1"/>
</dbReference>
<feature type="compositionally biased region" description="Polar residues" evidence="2">
    <location>
        <begin position="184"/>
        <end position="194"/>
    </location>
</feature>
<protein>
    <submittedName>
        <fullName evidence="6">Reverse transcriptase domain-containing protein</fullName>
    </submittedName>
</protein>
<dbReference type="InterPro" id="IPR041588">
    <property type="entry name" value="Integrase_H2C2"/>
</dbReference>
<name>A0A6L2N9U2_TANCI</name>
<gene>
    <name evidence="6" type="ORF">Tci_053880</name>
</gene>
<keyword evidence="6" id="KW-0808">Transferase</keyword>
<dbReference type="InterPro" id="IPR043128">
    <property type="entry name" value="Rev_trsase/Diguanyl_cyclase"/>
</dbReference>
<reference evidence="6" key="1">
    <citation type="journal article" date="2019" name="Sci. Rep.">
        <title>Draft genome of Tanacetum cinerariifolium, the natural source of mosquito coil.</title>
        <authorList>
            <person name="Yamashiro T."/>
            <person name="Shiraishi A."/>
            <person name="Satake H."/>
            <person name="Nakayama K."/>
        </authorList>
    </citation>
    <scope>NUCLEOTIDE SEQUENCE</scope>
</reference>
<dbReference type="CDD" id="cd01647">
    <property type="entry name" value="RT_LTR"/>
    <property type="match status" value="1"/>
</dbReference>
<feature type="compositionally biased region" description="Polar residues" evidence="2">
    <location>
        <begin position="1"/>
        <end position="18"/>
    </location>
</feature>
<accession>A0A6L2N9U2</accession>
<feature type="region of interest" description="Disordered" evidence="2">
    <location>
        <begin position="127"/>
        <end position="234"/>
    </location>
</feature>
<feature type="domain" description="Reverse transcriptase/retrotransposon-derived protein RNase H-like" evidence="4">
    <location>
        <begin position="823"/>
        <end position="915"/>
    </location>
</feature>
<evidence type="ECO:0000259" key="5">
    <source>
        <dbReference type="Pfam" id="PF17921"/>
    </source>
</evidence>